<accession>A0ABW5JK50</accession>
<dbReference type="EC" id="2.3.1.269" evidence="9"/>
<comment type="similarity">
    <text evidence="2 9">Belongs to the CN hydrolase family. Apolipoprotein N-acyltransferase subfamily.</text>
</comment>
<dbReference type="RefSeq" id="WP_390300852.1">
    <property type="nucleotide sequence ID" value="NZ_JBHULI010000024.1"/>
</dbReference>
<evidence type="ECO:0000256" key="2">
    <source>
        <dbReference type="ARBA" id="ARBA00010065"/>
    </source>
</evidence>
<evidence type="ECO:0000256" key="6">
    <source>
        <dbReference type="ARBA" id="ARBA00022989"/>
    </source>
</evidence>
<dbReference type="InterPro" id="IPR004563">
    <property type="entry name" value="Apolipo_AcylTrfase"/>
</dbReference>
<evidence type="ECO:0000256" key="5">
    <source>
        <dbReference type="ARBA" id="ARBA00022692"/>
    </source>
</evidence>
<comment type="pathway">
    <text evidence="9">Protein modification; lipoprotein biosynthesis (N-acyl transfer).</text>
</comment>
<dbReference type="CDD" id="cd07571">
    <property type="entry name" value="ALP_N-acyl_transferase"/>
    <property type="match status" value="1"/>
</dbReference>
<keyword evidence="3 9" id="KW-1003">Cell membrane</keyword>
<keyword evidence="6 9" id="KW-1133">Transmembrane helix</keyword>
<evidence type="ECO:0000256" key="4">
    <source>
        <dbReference type="ARBA" id="ARBA00022679"/>
    </source>
</evidence>
<comment type="catalytic activity">
    <reaction evidence="9">
        <text>N-terminal S-1,2-diacyl-sn-glyceryl-L-cysteinyl-[lipoprotein] + a glycerophospholipid = N-acyl-S-1,2-diacyl-sn-glyceryl-L-cysteinyl-[lipoprotein] + a 2-acyl-sn-glycero-3-phospholipid + H(+)</text>
        <dbReference type="Rhea" id="RHEA:48228"/>
        <dbReference type="Rhea" id="RHEA-COMP:14681"/>
        <dbReference type="Rhea" id="RHEA-COMP:14684"/>
        <dbReference type="ChEBI" id="CHEBI:15378"/>
        <dbReference type="ChEBI" id="CHEBI:136912"/>
        <dbReference type="ChEBI" id="CHEBI:140656"/>
        <dbReference type="ChEBI" id="CHEBI:140657"/>
        <dbReference type="ChEBI" id="CHEBI:140660"/>
        <dbReference type="EC" id="2.3.1.269"/>
    </reaction>
</comment>
<comment type="function">
    <text evidence="9">Catalyzes the phospholipid dependent N-acylation of the N-terminal cysteine of apolipoprotein, the last step in lipoprotein maturation.</text>
</comment>
<feature type="transmembrane region" description="Helical" evidence="9">
    <location>
        <begin position="12"/>
        <end position="40"/>
    </location>
</feature>
<feature type="transmembrane region" description="Helical" evidence="9">
    <location>
        <begin position="490"/>
        <end position="509"/>
    </location>
</feature>
<keyword evidence="7 9" id="KW-0472">Membrane</keyword>
<dbReference type="InterPro" id="IPR036526">
    <property type="entry name" value="C-N_Hydrolase_sf"/>
</dbReference>
<evidence type="ECO:0000256" key="3">
    <source>
        <dbReference type="ARBA" id="ARBA00022475"/>
    </source>
</evidence>
<dbReference type="SUPFAM" id="SSF56317">
    <property type="entry name" value="Carbon-nitrogen hydrolase"/>
    <property type="match status" value="1"/>
</dbReference>
<dbReference type="PROSITE" id="PS50263">
    <property type="entry name" value="CN_HYDROLASE"/>
    <property type="match status" value="1"/>
</dbReference>
<name>A0ABW5JK50_9BACT</name>
<keyword evidence="5 9" id="KW-0812">Transmembrane</keyword>
<dbReference type="PANTHER" id="PTHR38686">
    <property type="entry name" value="APOLIPOPROTEIN N-ACYLTRANSFERASE"/>
    <property type="match status" value="1"/>
</dbReference>
<organism evidence="11 12">
    <name type="scientific">Gracilimonas halophila</name>
    <dbReference type="NCBI Taxonomy" id="1834464"/>
    <lineage>
        <taxon>Bacteria</taxon>
        <taxon>Pseudomonadati</taxon>
        <taxon>Balneolota</taxon>
        <taxon>Balneolia</taxon>
        <taxon>Balneolales</taxon>
        <taxon>Balneolaceae</taxon>
        <taxon>Gracilimonas</taxon>
    </lineage>
</organism>
<feature type="transmembrane region" description="Helical" evidence="9">
    <location>
        <begin position="181"/>
        <end position="200"/>
    </location>
</feature>
<evidence type="ECO:0000256" key="1">
    <source>
        <dbReference type="ARBA" id="ARBA00004651"/>
    </source>
</evidence>
<evidence type="ECO:0000256" key="9">
    <source>
        <dbReference type="HAMAP-Rule" id="MF_01148"/>
    </source>
</evidence>
<dbReference type="Proteomes" id="UP001597460">
    <property type="component" value="Unassembled WGS sequence"/>
</dbReference>
<dbReference type="InterPro" id="IPR045378">
    <property type="entry name" value="LNT_N"/>
</dbReference>
<keyword evidence="8 9" id="KW-0012">Acyltransferase</keyword>
<proteinExistence type="inferred from homology"/>
<dbReference type="InterPro" id="IPR003010">
    <property type="entry name" value="C-N_Hydrolase"/>
</dbReference>
<comment type="caution">
    <text evidence="11">The sequence shown here is derived from an EMBL/GenBank/DDBJ whole genome shotgun (WGS) entry which is preliminary data.</text>
</comment>
<keyword evidence="4 9" id="KW-0808">Transferase</keyword>
<evidence type="ECO:0000313" key="12">
    <source>
        <dbReference type="Proteomes" id="UP001597460"/>
    </source>
</evidence>
<keyword evidence="12" id="KW-1185">Reference proteome</keyword>
<evidence type="ECO:0000256" key="7">
    <source>
        <dbReference type="ARBA" id="ARBA00023136"/>
    </source>
</evidence>
<reference evidence="12" key="1">
    <citation type="journal article" date="2019" name="Int. J. Syst. Evol. Microbiol.">
        <title>The Global Catalogue of Microorganisms (GCM) 10K type strain sequencing project: providing services to taxonomists for standard genome sequencing and annotation.</title>
        <authorList>
            <consortium name="The Broad Institute Genomics Platform"/>
            <consortium name="The Broad Institute Genome Sequencing Center for Infectious Disease"/>
            <person name="Wu L."/>
            <person name="Ma J."/>
        </authorList>
    </citation>
    <scope>NUCLEOTIDE SEQUENCE [LARGE SCALE GENOMIC DNA]</scope>
    <source>
        <strain evidence="12">KCTC 52042</strain>
    </source>
</reference>
<dbReference type="GO" id="GO:0016746">
    <property type="term" value="F:acyltransferase activity"/>
    <property type="evidence" value="ECO:0007669"/>
    <property type="project" value="UniProtKB-KW"/>
</dbReference>
<protein>
    <recommendedName>
        <fullName evidence="9">Apolipoprotein N-acyltransferase</fullName>
        <shortName evidence="9">ALP N-acyltransferase</shortName>
        <ecNumber evidence="9">2.3.1.269</ecNumber>
    </recommendedName>
</protein>
<dbReference type="EMBL" id="JBHULI010000024">
    <property type="protein sequence ID" value="MFD2532417.1"/>
    <property type="molecule type" value="Genomic_DNA"/>
</dbReference>
<feature type="domain" description="CN hydrolase" evidence="10">
    <location>
        <begin position="213"/>
        <end position="480"/>
    </location>
</feature>
<feature type="transmembrane region" description="Helical" evidence="9">
    <location>
        <begin position="78"/>
        <end position="96"/>
    </location>
</feature>
<dbReference type="NCBIfam" id="TIGR00546">
    <property type="entry name" value="lnt"/>
    <property type="match status" value="1"/>
</dbReference>
<dbReference type="Pfam" id="PF20154">
    <property type="entry name" value="LNT_N"/>
    <property type="match status" value="1"/>
</dbReference>
<feature type="transmembrane region" description="Helical" evidence="9">
    <location>
        <begin position="52"/>
        <end position="72"/>
    </location>
</feature>
<dbReference type="PANTHER" id="PTHR38686:SF1">
    <property type="entry name" value="APOLIPOPROTEIN N-ACYLTRANSFERASE"/>
    <property type="match status" value="1"/>
</dbReference>
<dbReference type="Pfam" id="PF00795">
    <property type="entry name" value="CN_hydrolase"/>
    <property type="match status" value="1"/>
</dbReference>
<comment type="subcellular location">
    <subcellularLocation>
        <location evidence="1 9">Cell membrane</location>
        <topology evidence="1 9">Multi-pass membrane protein</topology>
    </subcellularLocation>
</comment>
<dbReference type="Gene3D" id="3.60.110.10">
    <property type="entry name" value="Carbon-nitrogen hydrolase"/>
    <property type="match status" value="1"/>
</dbReference>
<feature type="transmembrane region" description="Helical" evidence="9">
    <location>
        <begin position="144"/>
        <end position="169"/>
    </location>
</feature>
<evidence type="ECO:0000256" key="8">
    <source>
        <dbReference type="ARBA" id="ARBA00023315"/>
    </source>
</evidence>
<evidence type="ECO:0000259" key="10">
    <source>
        <dbReference type="PROSITE" id="PS50263"/>
    </source>
</evidence>
<sequence length="515" mass="58322">MKNWIENKWFISISAGILLGLSFPPIDLSFLSIPAFILFFHLSYKCNSYKQLAYFSYPGFVVWNLIGTYWLMMASLPAGIAAILANSVLMTIPLCLGKFFSNKSNSPILIALLQTSAWVAYEFLHHNWDLSWTWLAVGNGWSNWISIIQYISVTGFLGISFWVILTSALTYQFILHKEKSIQYAAIGVFLFFPACSFLLYSGSEPDSASQDPVEVAIIQPNHDSYESYGGMSGLREVVDSLFALTARTITTDTKLIIWPENAIDGAIFAESRISYQISDSVRSWNIPLITGTGLLKSYASDTDVLYRGIHPSTGLPYNYFNATLFFKPDGSISDYEKANLVPIVERLPFVEYLNAIDIFGWIDWGSIQQFGKGTTPDFISTDHFTTPGLICYDSVYPSWIREFVKIDATFLTIITNDGWWGDTSGHHQHFAYARLRAIEFDRWIARSANNGISGIIDPNGRIIEKTDYWVRTGLTGTVQNKTTQTLYTRFGNWLPIFCLILSGVFWSFFKFKKQE</sequence>
<gene>
    <name evidence="9 11" type="primary">lnt</name>
    <name evidence="11" type="ORF">ACFSVN_08170</name>
</gene>
<dbReference type="HAMAP" id="MF_01148">
    <property type="entry name" value="Lnt"/>
    <property type="match status" value="1"/>
</dbReference>
<evidence type="ECO:0000313" key="11">
    <source>
        <dbReference type="EMBL" id="MFD2532417.1"/>
    </source>
</evidence>